<dbReference type="PANTHER" id="PTHR32315">
    <property type="entry name" value="ADENINE PHOSPHORIBOSYLTRANSFERASE"/>
    <property type="match status" value="1"/>
</dbReference>
<evidence type="ECO:0000256" key="7">
    <source>
        <dbReference type="ARBA" id="ARBA00022679"/>
    </source>
</evidence>
<evidence type="ECO:0000256" key="4">
    <source>
        <dbReference type="ARBA" id="ARBA00011894"/>
    </source>
</evidence>
<evidence type="ECO:0000256" key="3">
    <source>
        <dbReference type="ARBA" id="ARBA00009516"/>
    </source>
</evidence>
<dbReference type="InterPro" id="IPR050054">
    <property type="entry name" value="UPRTase/APRTase"/>
</dbReference>
<dbReference type="GO" id="GO:0005525">
    <property type="term" value="F:GTP binding"/>
    <property type="evidence" value="ECO:0007669"/>
    <property type="project" value="UniProtKB-KW"/>
</dbReference>
<dbReference type="PANTHER" id="PTHR32315:SF4">
    <property type="entry name" value="URACIL PHOSPHORIBOSYLTRANSFERASE, CHLOROPLASTIC"/>
    <property type="match status" value="1"/>
</dbReference>
<comment type="cofactor">
    <cofactor evidence="1">
        <name>Mg(2+)</name>
        <dbReference type="ChEBI" id="CHEBI:18420"/>
    </cofactor>
</comment>
<dbReference type="OrthoDB" id="10257085at2759"/>
<name>A0A9Q3B912_9BASI</name>
<dbReference type="EMBL" id="AVOT02000089">
    <property type="protein sequence ID" value="MBW0460984.1"/>
    <property type="molecule type" value="Genomic_DNA"/>
</dbReference>
<comment type="pathway">
    <text evidence="2">Pyrimidine metabolism; UMP biosynthesis via salvage pathway; UMP from uracil: step 1/1.</text>
</comment>
<keyword evidence="8" id="KW-0547">Nucleotide-binding</keyword>
<organism evidence="11 12">
    <name type="scientific">Austropuccinia psidii MF-1</name>
    <dbReference type="NCBI Taxonomy" id="1389203"/>
    <lineage>
        <taxon>Eukaryota</taxon>
        <taxon>Fungi</taxon>
        <taxon>Dikarya</taxon>
        <taxon>Basidiomycota</taxon>
        <taxon>Pucciniomycotina</taxon>
        <taxon>Pucciniomycetes</taxon>
        <taxon>Pucciniales</taxon>
        <taxon>Sphaerophragmiaceae</taxon>
        <taxon>Austropuccinia</taxon>
    </lineage>
</organism>
<accession>A0A9Q3B912</accession>
<keyword evidence="5" id="KW-0021">Allosteric enzyme</keyword>
<evidence type="ECO:0000259" key="10">
    <source>
        <dbReference type="Pfam" id="PF14681"/>
    </source>
</evidence>
<evidence type="ECO:0000256" key="8">
    <source>
        <dbReference type="ARBA" id="ARBA00022741"/>
    </source>
</evidence>
<keyword evidence="9" id="KW-0342">GTP-binding</keyword>
<evidence type="ECO:0000256" key="2">
    <source>
        <dbReference type="ARBA" id="ARBA00005180"/>
    </source>
</evidence>
<keyword evidence="12" id="KW-1185">Reference proteome</keyword>
<dbReference type="InterPro" id="IPR029057">
    <property type="entry name" value="PRTase-like"/>
</dbReference>
<evidence type="ECO:0000256" key="1">
    <source>
        <dbReference type="ARBA" id="ARBA00001946"/>
    </source>
</evidence>
<dbReference type="EC" id="2.4.2.9" evidence="4"/>
<evidence type="ECO:0000256" key="6">
    <source>
        <dbReference type="ARBA" id="ARBA00022676"/>
    </source>
</evidence>
<dbReference type="AlphaFoldDB" id="A0A9Q3B912"/>
<gene>
    <name evidence="11" type="ORF">O181_000699</name>
</gene>
<keyword evidence="7" id="KW-0808">Transferase</keyword>
<dbReference type="Pfam" id="PF14681">
    <property type="entry name" value="UPRTase"/>
    <property type="match status" value="1"/>
</dbReference>
<protein>
    <recommendedName>
        <fullName evidence="4">uracil phosphoribosyltransferase</fullName>
        <ecNumber evidence="4">2.4.2.9</ecNumber>
    </recommendedName>
</protein>
<dbReference type="Gene3D" id="3.40.50.2020">
    <property type="match status" value="1"/>
</dbReference>
<comment type="caution">
    <text evidence="11">The sequence shown here is derived from an EMBL/GenBank/DDBJ whole genome shotgun (WGS) entry which is preliminary data.</text>
</comment>
<comment type="similarity">
    <text evidence="3">Belongs to the UPRTase family.</text>
</comment>
<evidence type="ECO:0000313" key="12">
    <source>
        <dbReference type="Proteomes" id="UP000765509"/>
    </source>
</evidence>
<dbReference type="CDD" id="cd06223">
    <property type="entry name" value="PRTases_typeI"/>
    <property type="match status" value="1"/>
</dbReference>
<dbReference type="GO" id="GO:0004845">
    <property type="term" value="F:uracil phosphoribosyltransferase activity"/>
    <property type="evidence" value="ECO:0007669"/>
    <property type="project" value="UniProtKB-EC"/>
</dbReference>
<reference evidence="11" key="1">
    <citation type="submission" date="2021-03" db="EMBL/GenBank/DDBJ databases">
        <title>Draft genome sequence of rust myrtle Austropuccinia psidii MF-1, a brazilian biotype.</title>
        <authorList>
            <person name="Quecine M.C."/>
            <person name="Pachon D.M.R."/>
            <person name="Bonatelli M.L."/>
            <person name="Correr F.H."/>
            <person name="Franceschini L.M."/>
            <person name="Leite T.F."/>
            <person name="Margarido G.R.A."/>
            <person name="Almeida C.A."/>
            <person name="Ferrarezi J.A."/>
            <person name="Labate C.A."/>
        </authorList>
    </citation>
    <scope>NUCLEOTIDE SEQUENCE</scope>
    <source>
        <strain evidence="11">MF-1</strain>
    </source>
</reference>
<dbReference type="Proteomes" id="UP000765509">
    <property type="component" value="Unassembled WGS sequence"/>
</dbReference>
<feature type="domain" description="Phosphoribosyltransferase" evidence="10">
    <location>
        <begin position="13"/>
        <end position="215"/>
    </location>
</feature>
<keyword evidence="6" id="KW-0328">Glycosyltransferase</keyword>
<evidence type="ECO:0000313" key="11">
    <source>
        <dbReference type="EMBL" id="MBW0460984.1"/>
    </source>
</evidence>
<proteinExistence type="inferred from homology"/>
<dbReference type="NCBIfam" id="NF001097">
    <property type="entry name" value="PRK00129.1"/>
    <property type="match status" value="1"/>
</dbReference>
<dbReference type="SUPFAM" id="SSF53271">
    <property type="entry name" value="PRTase-like"/>
    <property type="match status" value="1"/>
</dbReference>
<evidence type="ECO:0000256" key="9">
    <source>
        <dbReference type="ARBA" id="ARBA00023134"/>
    </source>
</evidence>
<sequence length="217" mass="23346">MESTDALQNLHFSSHPVVKCKISQLRNKNTSSSEFRKLLKDLSLFLAVEASRSLETVSIEGLQSPVAPYIGTTLSGRIGIAPILRAGLGMTDAFLDIFPEASVFHLGLFRDKVSLQPVEYFQKLPEKPNVETVFLLDPILATGGTAIAACNILQDAGIDIQNIKLITILASMPGLKSVISGCKGLEIWCGGVDQELQNGMIFPGLGDSGDRLFNTIG</sequence>
<dbReference type="InterPro" id="IPR000836">
    <property type="entry name" value="PRTase_dom"/>
</dbReference>
<evidence type="ECO:0000256" key="5">
    <source>
        <dbReference type="ARBA" id="ARBA00022533"/>
    </source>
</evidence>